<keyword evidence="1" id="KW-0479">Metal-binding</keyword>
<dbReference type="InterPro" id="IPR011766">
    <property type="entry name" value="TPP_enzyme_TPP-bd"/>
</dbReference>
<dbReference type="PANTHER" id="PTHR43710">
    <property type="entry name" value="2-HYDROXYACYL-COA LYASE"/>
    <property type="match status" value="1"/>
</dbReference>
<accession>A0A0F9PB19</accession>
<dbReference type="AlphaFoldDB" id="A0A0F9PB19"/>
<dbReference type="InterPro" id="IPR017721">
    <property type="entry name" value="IorA"/>
</dbReference>
<dbReference type="InterPro" id="IPR045025">
    <property type="entry name" value="HACL1-like"/>
</dbReference>
<dbReference type="GO" id="GO:0046872">
    <property type="term" value="F:metal ion binding"/>
    <property type="evidence" value="ECO:0007669"/>
    <property type="project" value="UniProtKB-KW"/>
</dbReference>
<dbReference type="SUPFAM" id="SSF52518">
    <property type="entry name" value="Thiamin diphosphate-binding fold (THDP-binding)"/>
    <property type="match status" value="2"/>
</dbReference>
<dbReference type="InterPro" id="IPR029061">
    <property type="entry name" value="THDP-binding"/>
</dbReference>
<evidence type="ECO:0000259" key="3">
    <source>
        <dbReference type="Pfam" id="PF01855"/>
    </source>
</evidence>
<name>A0A0F9PB19_9ZZZZ</name>
<feature type="domain" description="Thiamine pyrophosphate enzyme TPP-binding" evidence="4">
    <location>
        <begin position="406"/>
        <end position="529"/>
    </location>
</feature>
<evidence type="ECO:0000256" key="1">
    <source>
        <dbReference type="ARBA" id="ARBA00022723"/>
    </source>
</evidence>
<dbReference type="Pfam" id="PF01855">
    <property type="entry name" value="POR_N"/>
    <property type="match status" value="1"/>
</dbReference>
<evidence type="ECO:0000313" key="5">
    <source>
        <dbReference type="EMBL" id="KKN29035.1"/>
    </source>
</evidence>
<comment type="caution">
    <text evidence="5">The sequence shown here is derived from an EMBL/GenBank/DDBJ whole genome shotgun (WGS) entry which is preliminary data.</text>
</comment>
<evidence type="ECO:0000259" key="4">
    <source>
        <dbReference type="Pfam" id="PF02775"/>
    </source>
</evidence>
<evidence type="ECO:0008006" key="6">
    <source>
        <dbReference type="Google" id="ProtNLM"/>
    </source>
</evidence>
<sequence>MSLKTLNGDQAMAFGALSSGVKLVTSYPGSPSSGTVETMVSLAKKHKIYVEWSSNEKVSLEMGIGASIAGCRALVCTKSVGMNAMIDPLMALNLTPVHGGLVILLGDDPGAYGSQNDQDSRSLATLLEMPMMEPSSPAEGYAMMREAFNISEEFNTAVIIRETRSFTQQKESVPVSDEPYREVNLGLVREPFRFVPVPKNAVKKHRDLHRRIEAMSEWADSSPFNRVTGAGVKGILGAGFAHAKLLDVLGHEHPGKLRLFKLGVLYPLPRKTITEFLRDCDEVLIVEEIEPYVETHIKAIAHDNGCPAKIYGKQSNHLSREGELFRWQIQRALTEFIPEFVPRRKYLKEKEDEEKPIKKDYCADCNYDEILDTLEEAAESLGQRPVLIGDPGCLVTVADRLDAKYALGSAVSTADGMSKAGVDERVVALFGDSSFFHTTIPAICNAVHNQSKILMVVLDNKTTATSGFQVNLGVGRGAMGQEVPALDIEQIALACGVKHVYTSGQNDLDSTLKGTFRKALSHKDLTLVIIRLEK</sequence>
<protein>
    <recommendedName>
        <fullName evidence="6">Indolepyruvate ferredoxin oxidoreductase</fullName>
    </recommendedName>
</protein>
<dbReference type="GO" id="GO:0030976">
    <property type="term" value="F:thiamine pyrophosphate binding"/>
    <property type="evidence" value="ECO:0007669"/>
    <property type="project" value="InterPro"/>
</dbReference>
<proteinExistence type="predicted"/>
<reference evidence="5" key="1">
    <citation type="journal article" date="2015" name="Nature">
        <title>Complex archaea that bridge the gap between prokaryotes and eukaryotes.</title>
        <authorList>
            <person name="Spang A."/>
            <person name="Saw J.H."/>
            <person name="Jorgensen S.L."/>
            <person name="Zaremba-Niedzwiedzka K."/>
            <person name="Martijn J."/>
            <person name="Lind A.E."/>
            <person name="van Eijk R."/>
            <person name="Schleper C."/>
            <person name="Guy L."/>
            <person name="Ettema T.J."/>
        </authorList>
    </citation>
    <scope>NUCLEOTIDE SEQUENCE</scope>
</reference>
<evidence type="ECO:0000256" key="2">
    <source>
        <dbReference type="ARBA" id="ARBA00023002"/>
    </source>
</evidence>
<dbReference type="GO" id="GO:0043805">
    <property type="term" value="F:indolepyruvate ferredoxin oxidoreductase activity"/>
    <property type="evidence" value="ECO:0007669"/>
    <property type="project" value="InterPro"/>
</dbReference>
<dbReference type="CDD" id="cd07034">
    <property type="entry name" value="TPP_PYR_PFOR_IOR-alpha_like"/>
    <property type="match status" value="1"/>
</dbReference>
<gene>
    <name evidence="5" type="ORF">LCGC14_0848180</name>
</gene>
<dbReference type="PANTHER" id="PTHR43710:SF6">
    <property type="entry name" value="INDOLEPYRUVATE OXIDOREDUCTASE SUBUNIT IORA"/>
    <property type="match status" value="1"/>
</dbReference>
<keyword evidence="2" id="KW-0560">Oxidoreductase</keyword>
<dbReference type="PIRSF" id="PIRSF006439">
    <property type="entry name" value="Indolepyruvate_ferr_oxidored"/>
    <property type="match status" value="1"/>
</dbReference>
<organism evidence="5">
    <name type="scientific">marine sediment metagenome</name>
    <dbReference type="NCBI Taxonomy" id="412755"/>
    <lineage>
        <taxon>unclassified sequences</taxon>
        <taxon>metagenomes</taxon>
        <taxon>ecological metagenomes</taxon>
    </lineage>
</organism>
<feature type="domain" description="Pyruvate flavodoxin/ferredoxin oxidoreductase pyrimidine binding" evidence="3">
    <location>
        <begin position="15"/>
        <end position="178"/>
    </location>
</feature>
<dbReference type="FunFam" id="3.40.50.970:FF:000039">
    <property type="entry name" value="Indolepyruvate oxidoreductase subunit IorA"/>
    <property type="match status" value="1"/>
</dbReference>
<dbReference type="Pfam" id="PF02775">
    <property type="entry name" value="TPP_enzyme_C"/>
    <property type="match status" value="1"/>
</dbReference>
<dbReference type="Gene3D" id="3.40.50.970">
    <property type="match status" value="2"/>
</dbReference>
<dbReference type="InterPro" id="IPR002880">
    <property type="entry name" value="Pyrv_Fd/Flavodoxin_OxRdtase_N"/>
</dbReference>
<dbReference type="EMBL" id="LAZR01002515">
    <property type="protein sequence ID" value="KKN29035.1"/>
    <property type="molecule type" value="Genomic_DNA"/>
</dbReference>